<dbReference type="Proteomes" id="UP000266673">
    <property type="component" value="Unassembled WGS sequence"/>
</dbReference>
<organism evidence="1 2">
    <name type="scientific">Gigaspora rosea</name>
    <dbReference type="NCBI Taxonomy" id="44941"/>
    <lineage>
        <taxon>Eukaryota</taxon>
        <taxon>Fungi</taxon>
        <taxon>Fungi incertae sedis</taxon>
        <taxon>Mucoromycota</taxon>
        <taxon>Glomeromycotina</taxon>
        <taxon>Glomeromycetes</taxon>
        <taxon>Diversisporales</taxon>
        <taxon>Gigasporaceae</taxon>
        <taxon>Gigaspora</taxon>
    </lineage>
</organism>
<reference evidence="1 2" key="1">
    <citation type="submission" date="2018-06" db="EMBL/GenBank/DDBJ databases">
        <title>Comparative genomics reveals the genomic features of Rhizophagus irregularis, R. cerebriforme, R. diaphanum and Gigaspora rosea, and their symbiotic lifestyle signature.</title>
        <authorList>
            <person name="Morin E."/>
            <person name="San Clemente H."/>
            <person name="Chen E.C.H."/>
            <person name="De La Providencia I."/>
            <person name="Hainaut M."/>
            <person name="Kuo A."/>
            <person name="Kohler A."/>
            <person name="Murat C."/>
            <person name="Tang N."/>
            <person name="Roy S."/>
            <person name="Loubradou J."/>
            <person name="Henrissat B."/>
            <person name="Grigoriev I.V."/>
            <person name="Corradi N."/>
            <person name="Roux C."/>
            <person name="Martin F.M."/>
        </authorList>
    </citation>
    <scope>NUCLEOTIDE SEQUENCE [LARGE SCALE GENOMIC DNA]</scope>
    <source>
        <strain evidence="1 2">DAOM 194757</strain>
    </source>
</reference>
<accession>A0A397V043</accession>
<evidence type="ECO:0000313" key="1">
    <source>
        <dbReference type="EMBL" id="RIB15870.1"/>
    </source>
</evidence>
<proteinExistence type="predicted"/>
<dbReference type="EMBL" id="QKWP01000716">
    <property type="protein sequence ID" value="RIB15870.1"/>
    <property type="molecule type" value="Genomic_DNA"/>
</dbReference>
<evidence type="ECO:0000313" key="2">
    <source>
        <dbReference type="Proteomes" id="UP000266673"/>
    </source>
</evidence>
<dbReference type="AlphaFoldDB" id="A0A397V043"/>
<comment type="caution">
    <text evidence="1">The sequence shown here is derived from an EMBL/GenBank/DDBJ whole genome shotgun (WGS) entry which is preliminary data.</text>
</comment>
<name>A0A397V043_9GLOM</name>
<keyword evidence="2" id="KW-1185">Reference proteome</keyword>
<protein>
    <submittedName>
        <fullName evidence="1">Uncharacterized protein</fullName>
    </submittedName>
</protein>
<gene>
    <name evidence="1" type="ORF">C2G38_2191391</name>
</gene>
<sequence>MLFLTKLYQYYFFKKITKQSNYLNDCEIIVNFTIEKYIANTFHKLIFCYINQNLEGPAISDKYGNRYLPEPRVYAIETLCSKDGKIILCDKENILNHYIVTSKVYDNKVEYELNLVFNRSVVEYFTDSDNIRVESKVVPVYRINF</sequence>